<gene>
    <name evidence="6" type="ordered locus">Halha_2495</name>
</gene>
<dbReference type="GO" id="GO:0008798">
    <property type="term" value="F:beta-aspartyl-peptidase activity"/>
    <property type="evidence" value="ECO:0007669"/>
    <property type="project" value="InterPro"/>
</dbReference>
<feature type="active site" description="Proton acceptor" evidence="2">
    <location>
        <position position="286"/>
    </location>
</feature>
<dbReference type="PANTHER" id="PTHR11647">
    <property type="entry name" value="HYDRANTOINASE/DIHYDROPYRIMIDINASE FAMILY MEMBER"/>
    <property type="match status" value="1"/>
</dbReference>
<dbReference type="Pfam" id="PF01979">
    <property type="entry name" value="Amidohydro_1"/>
    <property type="match status" value="1"/>
</dbReference>
<keyword evidence="1 4" id="KW-0862">Zinc</keyword>
<comment type="function">
    <text evidence="1">Catalyzes the hydrolytic cleavage of a subset of L-isoaspartyl (L-beta-aspartyl) dipeptides. Used to degrade proteins damaged by L-isoaspartyl residues formation.</text>
</comment>
<dbReference type="GO" id="GO:0005737">
    <property type="term" value="C:cytoplasm"/>
    <property type="evidence" value="ECO:0007669"/>
    <property type="project" value="UniProtKB-SubCell"/>
</dbReference>
<dbReference type="GO" id="GO:0046872">
    <property type="term" value="F:metal ion binding"/>
    <property type="evidence" value="ECO:0007669"/>
    <property type="project" value="UniProtKB-KW"/>
</dbReference>
<dbReference type="GO" id="GO:0008237">
    <property type="term" value="F:metallopeptidase activity"/>
    <property type="evidence" value="ECO:0007669"/>
    <property type="project" value="UniProtKB-KW"/>
</dbReference>
<comment type="subcellular location">
    <subcellularLocation>
        <location evidence="1">Cytoplasm</location>
    </subcellularLocation>
</comment>
<feature type="binding site" evidence="3">
    <location>
        <begin position="70"/>
        <end position="72"/>
    </location>
    <ligand>
        <name>substrate</name>
    </ligand>
</feature>
<dbReference type="STRING" id="748449.Halha_2495"/>
<comment type="cofactor">
    <cofactor evidence="1 4">
        <name>Zn(2+)</name>
        <dbReference type="ChEBI" id="CHEBI:29105"/>
    </cofactor>
    <text evidence="1 4">Binds 2 Zn(2+) ions per subunit.</text>
</comment>
<dbReference type="Gene3D" id="3.20.20.140">
    <property type="entry name" value="Metal-dependent hydrolases"/>
    <property type="match status" value="1"/>
</dbReference>
<comment type="similarity">
    <text evidence="1">Belongs to the peptidase M38 family.</text>
</comment>
<comment type="PTM">
    <text evidence="1">Carboxylation allows a single lysine to coordinate two zinc ions.</text>
</comment>
<dbReference type="EC" id="3.4.19.-" evidence="1"/>
<dbReference type="NCBIfam" id="TIGR01975">
    <property type="entry name" value="isoAsp_dipep"/>
    <property type="match status" value="1"/>
</dbReference>
<accession>L0KDC9</accession>
<feature type="binding site" evidence="4">
    <location>
        <position position="226"/>
    </location>
    <ligand>
        <name>Zn(2+)</name>
        <dbReference type="ChEBI" id="CHEBI:29105"/>
        <label>2</label>
        <note>catalytic</note>
    </ligand>
</feature>
<keyword evidence="1" id="KW-0645">Protease</keyword>
<dbReference type="Proteomes" id="UP000010880">
    <property type="component" value="Chromosome"/>
</dbReference>
<dbReference type="RefSeq" id="WP_015328083.1">
    <property type="nucleotide sequence ID" value="NC_019978.1"/>
</dbReference>
<dbReference type="KEGG" id="hhl:Halha_2495"/>
<reference evidence="7" key="1">
    <citation type="submission" date="2012-02" db="EMBL/GenBank/DDBJ databases">
        <title>The complete genome of Halobacteroides halobius DSM 5150.</title>
        <authorList>
            <person name="Lucas S."/>
            <person name="Copeland A."/>
            <person name="Lapidus A."/>
            <person name="Glavina del Rio T."/>
            <person name="Dalin E."/>
            <person name="Tice H."/>
            <person name="Bruce D."/>
            <person name="Goodwin L."/>
            <person name="Pitluck S."/>
            <person name="Peters L."/>
            <person name="Mikhailova N."/>
            <person name="Gu W."/>
            <person name="Kyrpides N."/>
            <person name="Mavromatis K."/>
            <person name="Ivanova N."/>
            <person name="Brettin T."/>
            <person name="Detter J.C."/>
            <person name="Han C."/>
            <person name="Larimer F."/>
            <person name="Land M."/>
            <person name="Hauser L."/>
            <person name="Markowitz V."/>
            <person name="Cheng J.-F."/>
            <person name="Hugenholtz P."/>
            <person name="Woyke T."/>
            <person name="Wu D."/>
            <person name="Tindall B."/>
            <person name="Pomrenke H."/>
            <person name="Brambilla E."/>
            <person name="Klenk H.-P."/>
            <person name="Eisen J.A."/>
        </authorList>
    </citation>
    <scope>NUCLEOTIDE SEQUENCE [LARGE SCALE GENOMIC DNA]</scope>
    <source>
        <strain evidence="7">ATCC 35273 / DSM 5150 / MD-1</strain>
    </source>
</reference>
<name>L0KDC9_HALHC</name>
<evidence type="ECO:0000313" key="6">
    <source>
        <dbReference type="EMBL" id="AGB42369.1"/>
    </source>
</evidence>
<dbReference type="PANTHER" id="PTHR11647:SF1">
    <property type="entry name" value="COLLAPSIN RESPONSE MEDIATOR PROTEIN"/>
    <property type="match status" value="1"/>
</dbReference>
<keyword evidence="1 4" id="KW-0479">Metal-binding</keyword>
<dbReference type="SUPFAM" id="SSF51556">
    <property type="entry name" value="Metallo-dependent hydrolases"/>
    <property type="match status" value="1"/>
</dbReference>
<evidence type="ECO:0000256" key="3">
    <source>
        <dbReference type="PIRSR" id="PIRSR001238-2"/>
    </source>
</evidence>
<dbReference type="PATRIC" id="fig|748449.3.peg.2417"/>
<evidence type="ECO:0000256" key="1">
    <source>
        <dbReference type="PIRNR" id="PIRNR001238"/>
    </source>
</evidence>
<organism evidence="6 7">
    <name type="scientific">Halobacteroides halobius (strain ATCC 35273 / DSM 5150 / MD-1)</name>
    <dbReference type="NCBI Taxonomy" id="748449"/>
    <lineage>
        <taxon>Bacteria</taxon>
        <taxon>Bacillati</taxon>
        <taxon>Bacillota</taxon>
        <taxon>Clostridia</taxon>
        <taxon>Halanaerobiales</taxon>
        <taxon>Halobacteroidaceae</taxon>
        <taxon>Halobacteroides</taxon>
    </lineage>
</organism>
<dbReference type="GO" id="GO:0006508">
    <property type="term" value="P:proteolysis"/>
    <property type="evidence" value="ECO:0007669"/>
    <property type="project" value="UniProtKB-KW"/>
</dbReference>
<feature type="binding site" evidence="3">
    <location>
        <position position="229"/>
    </location>
    <ligand>
        <name>substrate</name>
    </ligand>
</feature>
<dbReference type="HOGENOM" id="CLU_058216_0_0_9"/>
<dbReference type="AlphaFoldDB" id="L0KDC9"/>
<feature type="binding site" evidence="3">
    <location>
        <position position="165"/>
    </location>
    <ligand>
        <name>substrate</name>
    </ligand>
</feature>
<feature type="binding site" evidence="3">
    <location>
        <position position="132"/>
    </location>
    <ligand>
        <name>substrate</name>
    </ligand>
</feature>
<dbReference type="EMBL" id="CP003359">
    <property type="protein sequence ID" value="AGB42369.1"/>
    <property type="molecule type" value="Genomic_DNA"/>
</dbReference>
<dbReference type="GO" id="GO:0016810">
    <property type="term" value="F:hydrolase activity, acting on carbon-nitrogen (but not peptide) bonds"/>
    <property type="evidence" value="ECO:0007669"/>
    <property type="project" value="InterPro"/>
</dbReference>
<dbReference type="InterPro" id="IPR050378">
    <property type="entry name" value="Metallo-dep_Hydrolases_sf"/>
</dbReference>
<dbReference type="SUPFAM" id="SSF51338">
    <property type="entry name" value="Composite domain of metallo-dependent hydrolases"/>
    <property type="match status" value="1"/>
</dbReference>
<dbReference type="InterPro" id="IPR011059">
    <property type="entry name" value="Metal-dep_hydrolase_composite"/>
</dbReference>
<evidence type="ECO:0000256" key="4">
    <source>
        <dbReference type="PIRSR" id="PIRSR001238-3"/>
    </source>
</evidence>
<proteinExistence type="inferred from homology"/>
<dbReference type="eggNOG" id="COG1228">
    <property type="taxonomic scope" value="Bacteria"/>
</dbReference>
<protein>
    <recommendedName>
        <fullName evidence="1">Isoaspartyl dipeptidase</fullName>
        <ecNumber evidence="1">3.4.19.-</ecNumber>
    </recommendedName>
</protein>
<dbReference type="InterPro" id="IPR010229">
    <property type="entry name" value="Pept_M38_dipep"/>
</dbReference>
<feature type="binding site" evidence="4">
    <location>
        <position position="65"/>
    </location>
    <ligand>
        <name>Zn(2+)</name>
        <dbReference type="ChEBI" id="CHEBI:29105"/>
        <label>1</label>
        <note>catalytic</note>
    </ligand>
</feature>
<feature type="binding site" evidence="3">
    <location>
        <position position="101"/>
    </location>
    <ligand>
        <name>substrate</name>
    </ligand>
</feature>
<feature type="binding site" evidence="4">
    <location>
        <position position="197"/>
    </location>
    <ligand>
        <name>Zn(2+)</name>
        <dbReference type="ChEBI" id="CHEBI:29105"/>
        <label>2</label>
        <note>catalytic</note>
    </ligand>
</feature>
<feature type="binding site" evidence="4">
    <location>
        <position position="286"/>
    </location>
    <ligand>
        <name>Zn(2+)</name>
        <dbReference type="ChEBI" id="CHEBI:29105"/>
        <label>1</label>
        <note>catalytic</note>
    </ligand>
</feature>
<feature type="domain" description="Amidohydrolase-related" evidence="5">
    <location>
        <begin position="55"/>
        <end position="375"/>
    </location>
</feature>
<evidence type="ECO:0000313" key="7">
    <source>
        <dbReference type="Proteomes" id="UP000010880"/>
    </source>
</evidence>
<dbReference type="InterPro" id="IPR032466">
    <property type="entry name" value="Metal_Hydrolase"/>
</dbReference>
<feature type="binding site" evidence="4">
    <location>
        <position position="63"/>
    </location>
    <ligand>
        <name>Zn(2+)</name>
        <dbReference type="ChEBI" id="CHEBI:29105"/>
        <label>1</label>
        <note>catalytic</note>
    </ligand>
</feature>
<keyword evidence="1" id="KW-0482">Metalloprotease</keyword>
<dbReference type="PIRSF" id="PIRSF001238">
    <property type="entry name" value="IadA"/>
    <property type="match status" value="1"/>
</dbReference>
<dbReference type="OrthoDB" id="9775607at2"/>
<sequence length="390" mass="41887">MLKLIKNGEVYNPEPLGTKDVLITGDRIVRVADNIPVPQQEFCEIEVMNVKGLKVVPGLIDPHVHLIGGGGEDGFKSRTPEIRLTDLTTAGITTAVGCLGTDGTSRHMTSLLAKARGLEEEGITSYIYTGSYQFPLQTITGNCRDDIILIDKVIGIGEIALADHRSSQPTIEQFKRITALSRTGGILSNSAGIVHVHVGNGKDGLGYLLEIAKNTQIPIVQFLPTHINRNPDLLDAANEFIEQGGMVDLTTSSTNNPEDKQVPASKAARTLLDQGASADMITFSSDGMGSLPQFDDAGNFIGLDIGSVKSLLKEMQKAVLDEGIALEKALRFVTINVADILKLEDKGQIKEGCMADLTILDEQLNVDSVLARGQLMVNNGEPIVKGTFED</sequence>
<evidence type="ECO:0000256" key="2">
    <source>
        <dbReference type="PIRSR" id="PIRSR001238-1"/>
    </source>
</evidence>
<dbReference type="Gene3D" id="2.30.40.10">
    <property type="entry name" value="Urease, subunit C, domain 1"/>
    <property type="match status" value="1"/>
</dbReference>
<evidence type="ECO:0000259" key="5">
    <source>
        <dbReference type="Pfam" id="PF01979"/>
    </source>
</evidence>
<keyword evidence="1" id="KW-0378">Hydrolase</keyword>
<dbReference type="InterPro" id="IPR006680">
    <property type="entry name" value="Amidohydro-rel"/>
</dbReference>
<keyword evidence="7" id="KW-1185">Reference proteome</keyword>
<feature type="binding site" evidence="3">
    <location>
        <position position="290"/>
    </location>
    <ligand>
        <name>substrate</name>
    </ligand>
</feature>